<dbReference type="Pfam" id="PF16355">
    <property type="entry name" value="DUF4982"/>
    <property type="match status" value="1"/>
</dbReference>
<dbReference type="InterPro" id="IPR051913">
    <property type="entry name" value="GH2_Domain-Containing"/>
</dbReference>
<reference evidence="9 10" key="1">
    <citation type="submission" date="2018-04" db="EMBL/GenBank/DDBJ databases">
        <title>Genomic Encyclopedia of Archaeal and Bacterial Type Strains, Phase II (KMG-II): from individual species to whole genera.</title>
        <authorList>
            <person name="Goeker M."/>
        </authorList>
    </citation>
    <scope>NUCLEOTIDE SEQUENCE [LARGE SCALE GENOMIC DNA]</scope>
    <source>
        <strain evidence="9 10">DSM 26809</strain>
    </source>
</reference>
<protein>
    <submittedName>
        <fullName evidence="9">Beta-galactosidase</fullName>
    </submittedName>
</protein>
<keyword evidence="10" id="KW-1185">Reference proteome</keyword>
<dbReference type="InterPro" id="IPR008979">
    <property type="entry name" value="Galactose-bd-like_sf"/>
</dbReference>
<dbReference type="PROSITE" id="PS51257">
    <property type="entry name" value="PROKAR_LIPOPROTEIN"/>
    <property type="match status" value="1"/>
</dbReference>
<evidence type="ECO:0000259" key="7">
    <source>
        <dbReference type="Pfam" id="PF16355"/>
    </source>
</evidence>
<dbReference type="GO" id="GO:0005975">
    <property type="term" value="P:carbohydrate metabolic process"/>
    <property type="evidence" value="ECO:0007669"/>
    <property type="project" value="InterPro"/>
</dbReference>
<dbReference type="InterPro" id="IPR048229">
    <property type="entry name" value="GalB-like"/>
</dbReference>
<dbReference type="InterPro" id="IPR006104">
    <property type="entry name" value="Glyco_hydro_2_N"/>
</dbReference>
<dbReference type="InterPro" id="IPR036156">
    <property type="entry name" value="Beta-gal/glucu_dom_sf"/>
</dbReference>
<dbReference type="InterPro" id="IPR040605">
    <property type="entry name" value="Glyco_hydro2_dom5"/>
</dbReference>
<dbReference type="Gene3D" id="3.20.20.80">
    <property type="entry name" value="Glycosidases"/>
    <property type="match status" value="1"/>
</dbReference>
<dbReference type="Pfam" id="PF02837">
    <property type="entry name" value="Glyco_hydro_2_N"/>
    <property type="match status" value="1"/>
</dbReference>
<evidence type="ECO:0000256" key="3">
    <source>
        <dbReference type="ARBA" id="ARBA00023295"/>
    </source>
</evidence>
<evidence type="ECO:0000259" key="4">
    <source>
        <dbReference type="Pfam" id="PF00703"/>
    </source>
</evidence>
<comment type="caution">
    <text evidence="9">The sequence shown here is derived from an EMBL/GenBank/DDBJ whole genome shotgun (WGS) entry which is preliminary data.</text>
</comment>
<dbReference type="SUPFAM" id="SSF49303">
    <property type="entry name" value="beta-Galactosidase/glucuronidase domain"/>
    <property type="match status" value="1"/>
</dbReference>
<dbReference type="Pfam" id="PF00703">
    <property type="entry name" value="Glyco_hydro_2"/>
    <property type="match status" value="1"/>
</dbReference>
<dbReference type="PANTHER" id="PTHR42732:SF1">
    <property type="entry name" value="BETA-MANNOSIDASE"/>
    <property type="match status" value="1"/>
</dbReference>
<gene>
    <name evidence="9" type="ORF">C8P68_103327</name>
</gene>
<feature type="domain" description="DUF4982" evidence="7">
    <location>
        <begin position="651"/>
        <end position="715"/>
    </location>
</feature>
<evidence type="ECO:0000259" key="8">
    <source>
        <dbReference type="Pfam" id="PF18565"/>
    </source>
</evidence>
<dbReference type="Proteomes" id="UP000244168">
    <property type="component" value="Unassembled WGS sequence"/>
</dbReference>
<feature type="domain" description="Glycoside hydrolase family 2 catalytic" evidence="5">
    <location>
        <begin position="332"/>
        <end position="565"/>
    </location>
</feature>
<dbReference type="InterPro" id="IPR032311">
    <property type="entry name" value="DUF4982"/>
</dbReference>
<dbReference type="PRINTS" id="PR00132">
    <property type="entry name" value="GLHYDRLASE2"/>
</dbReference>
<keyword evidence="2" id="KW-0378">Hydrolase</keyword>
<name>A0A2T5JBC3_9SPHI</name>
<dbReference type="AlphaFoldDB" id="A0A2T5JBC3"/>
<dbReference type="InterPro" id="IPR017853">
    <property type="entry name" value="GH"/>
</dbReference>
<comment type="similarity">
    <text evidence="1">Belongs to the glycosyl hydrolase 2 family.</text>
</comment>
<dbReference type="SUPFAM" id="SSF51445">
    <property type="entry name" value="(Trans)glycosidases"/>
    <property type="match status" value="1"/>
</dbReference>
<feature type="domain" description="Glycoside hydrolase family 2" evidence="8">
    <location>
        <begin position="729"/>
        <end position="827"/>
    </location>
</feature>
<feature type="domain" description="Glycoside hydrolase family 2 immunoglobulin-like beta-sandwich" evidence="4">
    <location>
        <begin position="221"/>
        <end position="324"/>
    </location>
</feature>
<proteinExistence type="inferred from homology"/>
<dbReference type="EMBL" id="QAOQ01000003">
    <property type="protein sequence ID" value="PTQ98167.1"/>
    <property type="molecule type" value="Genomic_DNA"/>
</dbReference>
<keyword evidence="3" id="KW-0326">Glycosidase</keyword>
<dbReference type="SUPFAM" id="SSF49785">
    <property type="entry name" value="Galactose-binding domain-like"/>
    <property type="match status" value="1"/>
</dbReference>
<dbReference type="PANTHER" id="PTHR42732">
    <property type="entry name" value="BETA-GALACTOSIDASE"/>
    <property type="match status" value="1"/>
</dbReference>
<evidence type="ECO:0000313" key="9">
    <source>
        <dbReference type="EMBL" id="PTQ98167.1"/>
    </source>
</evidence>
<dbReference type="GO" id="GO:0004553">
    <property type="term" value="F:hydrolase activity, hydrolyzing O-glycosyl compounds"/>
    <property type="evidence" value="ECO:0007669"/>
    <property type="project" value="InterPro"/>
</dbReference>
<dbReference type="SUPFAM" id="SSF49373">
    <property type="entry name" value="Invasin/intimin cell-adhesion fragments"/>
    <property type="match status" value="1"/>
</dbReference>
<evidence type="ECO:0000259" key="5">
    <source>
        <dbReference type="Pfam" id="PF02836"/>
    </source>
</evidence>
<dbReference type="Pfam" id="PF02836">
    <property type="entry name" value="Glyco_hydro_2_C"/>
    <property type="match status" value="1"/>
</dbReference>
<sequence>MSIFGLKPNLENQFMFTRKQSFKTALCCLLILGCASITQAQRKEYLLQKGWKFTKGDQQNAQSSDYNDNAWQPVTVPHDWAIYGPFGSSIDQQKVQVVQNGEKEASVKSGRTGGLPFIGTGWYRLKFRAPEFSEGKNASIVFDGAMSHAQVYVNGQEVGAWPYGYDSFHFDITKYLKPGAENTLAVRLENFPESSRWYPGAGLYRNVHLIIAENAHIPVWGTYVTTPVIEKEFAKVHIKTNVEFISDKYQPLKLVTLIKDAQGKQVSETSSDLTPTDQNAFDQNLVVSKPELWSPETPVLYTAVSKLYQNGKQVDEYTTRFGFRTIAVEPGKGFILNGQVRKFKGVCNHHDLGPLGAAINKAALRRQITLLKDMGCDAIRTSHNMPAPELVELCDEMGIMLMVEAFDEWKTPKVKNGYSKLFDEWAEKDVVNMIHRDRNHPSVIMWSIGNEVPDQSAKGGNKIAKWLTSICHREDPTRPVTAGMDRIDAAINNNFASVLDIPGFNYKPARYEEADGKLPQGFILGSETASTVSSRGVYKFPAEPVKQKMYDDNQSSSYDVEYCTWSTLPDDEFAKQDDLKYVIGEFVWTGFDYLGEPTPYDSKWPSHSSYFGIIDLAGIPKDRFYLYRSRWNTNSPTLHILPHWTWPGREGQVTPVYVYTSYPSAELFVNGKSMGKQSKNPADRLGRYRLMWNDVKYQPGSIKVVAYDANGKAVADQTVKTAGKPNHVELTVDRKQIDADGKDLAYVTARVCDAAGNTCPDATNLLEFKVTGAGHFRAIANGDATNTQSFQQPQMNAFSGMLVGTVESGEGAGKIQVSVSGKGLKAGVIGIDAK</sequence>
<dbReference type="NCBIfam" id="NF041463">
    <property type="entry name" value="GalB"/>
    <property type="match status" value="1"/>
</dbReference>
<evidence type="ECO:0000256" key="1">
    <source>
        <dbReference type="ARBA" id="ARBA00007401"/>
    </source>
</evidence>
<dbReference type="Gene3D" id="2.60.40.10">
    <property type="entry name" value="Immunoglobulins"/>
    <property type="match status" value="3"/>
</dbReference>
<dbReference type="InterPro" id="IPR023232">
    <property type="entry name" value="Glyco_hydro_2_AS"/>
</dbReference>
<feature type="domain" description="Glycosyl hydrolases family 2 sugar binding" evidence="6">
    <location>
        <begin position="118"/>
        <end position="209"/>
    </location>
</feature>
<evidence type="ECO:0000259" key="6">
    <source>
        <dbReference type="Pfam" id="PF02837"/>
    </source>
</evidence>
<dbReference type="InterPro" id="IPR006103">
    <property type="entry name" value="Glyco_hydro_2_cat"/>
</dbReference>
<dbReference type="InterPro" id="IPR008964">
    <property type="entry name" value="Invasin/intimin_cell_adhesion"/>
</dbReference>
<organism evidence="9 10">
    <name type="scientific">Mucilaginibacter yixingensis</name>
    <dbReference type="NCBI Taxonomy" id="1295612"/>
    <lineage>
        <taxon>Bacteria</taxon>
        <taxon>Pseudomonadati</taxon>
        <taxon>Bacteroidota</taxon>
        <taxon>Sphingobacteriia</taxon>
        <taxon>Sphingobacteriales</taxon>
        <taxon>Sphingobacteriaceae</taxon>
        <taxon>Mucilaginibacter</taxon>
    </lineage>
</organism>
<dbReference type="InterPro" id="IPR006102">
    <property type="entry name" value="Ig-like_GH2"/>
</dbReference>
<evidence type="ECO:0000256" key="2">
    <source>
        <dbReference type="ARBA" id="ARBA00022801"/>
    </source>
</evidence>
<dbReference type="InterPro" id="IPR013783">
    <property type="entry name" value="Ig-like_fold"/>
</dbReference>
<dbReference type="Pfam" id="PF18565">
    <property type="entry name" value="Glyco_hydro2_C5"/>
    <property type="match status" value="1"/>
</dbReference>
<dbReference type="Gene3D" id="2.60.120.260">
    <property type="entry name" value="Galactose-binding domain-like"/>
    <property type="match status" value="1"/>
</dbReference>
<dbReference type="PROSITE" id="PS00608">
    <property type="entry name" value="GLYCOSYL_HYDROL_F2_2"/>
    <property type="match status" value="1"/>
</dbReference>
<accession>A0A2T5JBC3</accession>
<dbReference type="InterPro" id="IPR006101">
    <property type="entry name" value="Glyco_hydro_2"/>
</dbReference>
<evidence type="ECO:0000313" key="10">
    <source>
        <dbReference type="Proteomes" id="UP000244168"/>
    </source>
</evidence>